<dbReference type="PROSITE" id="PS51384">
    <property type="entry name" value="FAD_FR"/>
    <property type="match status" value="1"/>
</dbReference>
<evidence type="ECO:0000313" key="13">
    <source>
        <dbReference type="EMBL" id="ORY11447.1"/>
    </source>
</evidence>
<keyword evidence="7" id="KW-0406">Ion transport</keyword>
<feature type="region of interest" description="Disordered" evidence="10">
    <location>
        <begin position="586"/>
        <end position="605"/>
    </location>
</feature>
<dbReference type="GO" id="GO:0000293">
    <property type="term" value="F:ferric-chelate reductase activity"/>
    <property type="evidence" value="ECO:0007669"/>
    <property type="project" value="TreeGrafter"/>
</dbReference>
<dbReference type="EMBL" id="MCFA01000061">
    <property type="protein sequence ID" value="ORY11447.1"/>
    <property type="molecule type" value="Genomic_DNA"/>
</dbReference>
<sequence>MATSMDELDEVRHRHHLRERSEADKRVAYFFWLAIVATLLARLCQRTLSSWKRRRRIRSPIDAQKSSFELVHRVAAIVQALSLLSLPALSRITGLHLPSLGRSFLIAEYVLLICLLVVSVDAPRLSSHFVDDVAFRAAWVTLAQIPLACFLATKRGPLNIVGALSYERVGWVHKWVGRTLFLSATTHMSIMMYSISVYDILQSPDKVMIIVRYGVGAYGTLLWITLTSAFPLRRWSYRLFYINHLISTYALLFVLFKHVPRYARNPIYLAVCFILIDKMFSIYHIVHNNIILRSSGNDLSSARKTQNSLTLGYSVKLTTPPPAVQSHFSLDNVCPPQRGTSAVVRICDVPFFWRPGQHVRLYIPRLGLLEIHPFTPATCPWIPVARGSDLSQDSDVEQDWLLHQPRKQPESDMVLMIRAQGGLTLRLAQYCSRWLSSPCPNSTKPPSALRAYVDGPYGEAPQWEEYENLILVATSTGVSFTLSILDFLAKVCWDDPKRLRVRRLTFIWISRHIDAELDTAVTEMATKNLSFLREAGMNVAFRFFTTCAGSRDTGQAETTRFDPFAHLRQPGRTLVGRPLLKLGLQDDAGTQSRESLEENECSTLVDDEDEQLALPGLEEPLIQSHEQPHPRTPDLPRRNTPTTPPTTHSCICRLIQSRVGSKGYPRSSQHLARIFGSRPDIKSMISAASPEGDTSRTMVGVCANAELMMRTKNDVARMNFAYAAGKRRTGLDIFTEGFT</sequence>
<dbReference type="PANTHER" id="PTHR32361:SF9">
    <property type="entry name" value="FERRIC REDUCTASE TRANSMEMBRANE COMPONENT 3-RELATED"/>
    <property type="match status" value="1"/>
</dbReference>
<dbReference type="Pfam" id="PF08030">
    <property type="entry name" value="NAD_binding_6"/>
    <property type="match status" value="1"/>
</dbReference>
<keyword evidence="5 11" id="KW-1133">Transmembrane helix</keyword>
<proteinExistence type="inferred from homology"/>
<dbReference type="OrthoDB" id="3944240at2759"/>
<feature type="transmembrane region" description="Helical" evidence="11">
    <location>
        <begin position="238"/>
        <end position="256"/>
    </location>
</feature>
<evidence type="ECO:0000256" key="9">
    <source>
        <dbReference type="ARBA" id="ARBA00023180"/>
    </source>
</evidence>
<dbReference type="InterPro" id="IPR051410">
    <property type="entry name" value="Ferric/Cupric_Reductase"/>
</dbReference>
<feature type="compositionally biased region" description="Low complexity" evidence="10">
    <location>
        <begin position="638"/>
        <end position="647"/>
    </location>
</feature>
<keyword evidence="4 11" id="KW-0812">Transmembrane</keyword>
<dbReference type="PANTHER" id="PTHR32361">
    <property type="entry name" value="FERRIC/CUPRIC REDUCTASE TRANSMEMBRANE COMPONENT"/>
    <property type="match status" value="1"/>
</dbReference>
<gene>
    <name evidence="13" type="ORF">BCR34DRAFT_326809</name>
</gene>
<dbReference type="SFLD" id="SFLDG01168">
    <property type="entry name" value="Ferric_reductase_subgroup_(FRE"/>
    <property type="match status" value="1"/>
</dbReference>
<evidence type="ECO:0000256" key="2">
    <source>
        <dbReference type="ARBA" id="ARBA00006278"/>
    </source>
</evidence>
<evidence type="ECO:0000256" key="11">
    <source>
        <dbReference type="SAM" id="Phobius"/>
    </source>
</evidence>
<keyword evidence="8 11" id="KW-0472">Membrane</keyword>
<evidence type="ECO:0000256" key="6">
    <source>
        <dbReference type="ARBA" id="ARBA00023002"/>
    </source>
</evidence>
<keyword evidence="9" id="KW-0325">Glycoprotein</keyword>
<keyword evidence="6" id="KW-0560">Oxidoreductase</keyword>
<dbReference type="Gene3D" id="3.40.50.80">
    <property type="entry name" value="Nucleotide-binding domain of ferredoxin-NADP reductase (FNR) module"/>
    <property type="match status" value="1"/>
</dbReference>
<evidence type="ECO:0000256" key="7">
    <source>
        <dbReference type="ARBA" id="ARBA00023065"/>
    </source>
</evidence>
<evidence type="ECO:0000256" key="8">
    <source>
        <dbReference type="ARBA" id="ARBA00023136"/>
    </source>
</evidence>
<comment type="similarity">
    <text evidence="2">Belongs to the ferric reductase (FRE) family.</text>
</comment>
<evidence type="ECO:0000256" key="3">
    <source>
        <dbReference type="ARBA" id="ARBA00022448"/>
    </source>
</evidence>
<dbReference type="STRING" id="1231657.A0A1Y1ZN63"/>
<organism evidence="13 14">
    <name type="scientific">Clohesyomyces aquaticus</name>
    <dbReference type="NCBI Taxonomy" id="1231657"/>
    <lineage>
        <taxon>Eukaryota</taxon>
        <taxon>Fungi</taxon>
        <taxon>Dikarya</taxon>
        <taxon>Ascomycota</taxon>
        <taxon>Pezizomycotina</taxon>
        <taxon>Dothideomycetes</taxon>
        <taxon>Pleosporomycetidae</taxon>
        <taxon>Pleosporales</taxon>
        <taxon>Lindgomycetaceae</taxon>
        <taxon>Clohesyomyces</taxon>
    </lineage>
</organism>
<feature type="compositionally biased region" description="Basic and acidic residues" evidence="10">
    <location>
        <begin position="626"/>
        <end position="637"/>
    </location>
</feature>
<dbReference type="InterPro" id="IPR039261">
    <property type="entry name" value="FNR_nucleotide-bd"/>
</dbReference>
<feature type="domain" description="FAD-binding FR-type" evidence="12">
    <location>
        <begin position="304"/>
        <end position="463"/>
    </location>
</feature>
<evidence type="ECO:0000313" key="14">
    <source>
        <dbReference type="Proteomes" id="UP000193144"/>
    </source>
</evidence>
<feature type="transmembrane region" description="Helical" evidence="11">
    <location>
        <begin position="213"/>
        <end position="232"/>
    </location>
</feature>
<comment type="caution">
    <text evidence="13">The sequence shown here is derived from an EMBL/GenBank/DDBJ whole genome shotgun (WGS) entry which is preliminary data.</text>
</comment>
<reference evidence="13 14" key="1">
    <citation type="submission" date="2016-07" db="EMBL/GenBank/DDBJ databases">
        <title>Pervasive Adenine N6-methylation of Active Genes in Fungi.</title>
        <authorList>
            <consortium name="DOE Joint Genome Institute"/>
            <person name="Mondo S.J."/>
            <person name="Dannebaum R.O."/>
            <person name="Kuo R.C."/>
            <person name="Labutti K."/>
            <person name="Haridas S."/>
            <person name="Kuo A."/>
            <person name="Salamov A."/>
            <person name="Ahrendt S.R."/>
            <person name="Lipzen A."/>
            <person name="Sullivan W."/>
            <person name="Andreopoulos W.B."/>
            <person name="Clum A."/>
            <person name="Lindquist E."/>
            <person name="Daum C."/>
            <person name="Ramamoorthy G.K."/>
            <person name="Gryganskyi A."/>
            <person name="Culley D."/>
            <person name="Magnuson J.K."/>
            <person name="James T.Y."/>
            <person name="O'Malley M.A."/>
            <person name="Stajich J.E."/>
            <person name="Spatafora J.W."/>
            <person name="Visel A."/>
            <person name="Grigoriev I.V."/>
        </authorList>
    </citation>
    <scope>NUCLEOTIDE SEQUENCE [LARGE SCALE GENOMIC DNA]</scope>
    <source>
        <strain evidence="13 14">CBS 115471</strain>
    </source>
</reference>
<dbReference type="Pfam" id="PF01794">
    <property type="entry name" value="Ferric_reduct"/>
    <property type="match status" value="1"/>
</dbReference>
<feature type="region of interest" description="Disordered" evidence="10">
    <location>
        <begin position="620"/>
        <end position="648"/>
    </location>
</feature>
<dbReference type="GO" id="GO:0006826">
    <property type="term" value="P:iron ion transport"/>
    <property type="evidence" value="ECO:0007669"/>
    <property type="project" value="TreeGrafter"/>
</dbReference>
<dbReference type="GO" id="GO:0015677">
    <property type="term" value="P:copper ion import"/>
    <property type="evidence" value="ECO:0007669"/>
    <property type="project" value="TreeGrafter"/>
</dbReference>
<dbReference type="InterPro" id="IPR013121">
    <property type="entry name" value="Fe_red_NAD-bd_6"/>
</dbReference>
<evidence type="ECO:0000256" key="10">
    <source>
        <dbReference type="SAM" id="MobiDB-lite"/>
    </source>
</evidence>
<comment type="subcellular location">
    <subcellularLocation>
        <location evidence="1">Membrane</location>
        <topology evidence="1">Multi-pass membrane protein</topology>
    </subcellularLocation>
</comment>
<evidence type="ECO:0000256" key="1">
    <source>
        <dbReference type="ARBA" id="ARBA00004141"/>
    </source>
</evidence>
<feature type="transmembrane region" description="Helical" evidence="11">
    <location>
        <begin position="101"/>
        <end position="121"/>
    </location>
</feature>
<dbReference type="AlphaFoldDB" id="A0A1Y1ZN63"/>
<dbReference type="SFLD" id="SFLDS00052">
    <property type="entry name" value="Ferric_Reductase_Domain"/>
    <property type="match status" value="1"/>
</dbReference>
<feature type="transmembrane region" description="Helical" evidence="11">
    <location>
        <begin position="268"/>
        <end position="286"/>
    </location>
</feature>
<dbReference type="GO" id="GO:0006879">
    <property type="term" value="P:intracellular iron ion homeostasis"/>
    <property type="evidence" value="ECO:0007669"/>
    <property type="project" value="TreeGrafter"/>
</dbReference>
<name>A0A1Y1ZN63_9PLEO</name>
<keyword evidence="3" id="KW-0813">Transport</keyword>
<dbReference type="InterPro" id="IPR017927">
    <property type="entry name" value="FAD-bd_FR_type"/>
</dbReference>
<feature type="transmembrane region" description="Helical" evidence="11">
    <location>
        <begin position="180"/>
        <end position="201"/>
    </location>
</feature>
<dbReference type="GO" id="GO:0005886">
    <property type="term" value="C:plasma membrane"/>
    <property type="evidence" value="ECO:0007669"/>
    <property type="project" value="TreeGrafter"/>
</dbReference>
<dbReference type="CDD" id="cd06186">
    <property type="entry name" value="NOX_Duox_like_FAD_NADP"/>
    <property type="match status" value="1"/>
</dbReference>
<accession>A0A1Y1ZN63</accession>
<evidence type="ECO:0000259" key="12">
    <source>
        <dbReference type="PROSITE" id="PS51384"/>
    </source>
</evidence>
<evidence type="ECO:0000256" key="5">
    <source>
        <dbReference type="ARBA" id="ARBA00022989"/>
    </source>
</evidence>
<dbReference type="Proteomes" id="UP000193144">
    <property type="component" value="Unassembled WGS sequence"/>
</dbReference>
<keyword evidence="14" id="KW-1185">Reference proteome</keyword>
<feature type="transmembrane region" description="Helical" evidence="11">
    <location>
        <begin position="29"/>
        <end position="49"/>
    </location>
</feature>
<evidence type="ECO:0000256" key="4">
    <source>
        <dbReference type="ARBA" id="ARBA00022692"/>
    </source>
</evidence>
<protein>
    <recommendedName>
        <fullName evidence="12">FAD-binding FR-type domain-containing protein</fullName>
    </recommendedName>
</protein>
<dbReference type="InterPro" id="IPR013130">
    <property type="entry name" value="Fe3_Rdtase_TM_dom"/>
</dbReference>